<proteinExistence type="predicted"/>
<comment type="caution">
    <text evidence="2">The sequence shown here is derived from an EMBL/GenBank/DDBJ whole genome shotgun (WGS) entry which is preliminary data.</text>
</comment>
<keyword evidence="3" id="KW-1185">Reference proteome</keyword>
<sequence>MKLLGRGRGASSGSARQLPAPRPIGVRQRLFLALSRGATVNAAAAEAGMPAQMAALMVDEMQRQGLLGRAESLCASGLGACGAGAGEEARLHCAGCPLLPVGFASR</sequence>
<gene>
    <name evidence="2" type="ORF">HD592_000553</name>
</gene>
<dbReference type="AlphaFoldDB" id="A0A923E122"/>
<accession>A0A923E122</accession>
<feature type="region of interest" description="Disordered" evidence="1">
    <location>
        <begin position="1"/>
        <end position="21"/>
    </location>
</feature>
<dbReference type="EMBL" id="JACHMK010000001">
    <property type="protein sequence ID" value="MBB6333988.1"/>
    <property type="molecule type" value="Genomic_DNA"/>
</dbReference>
<reference evidence="2" key="1">
    <citation type="submission" date="2020-08" db="EMBL/GenBank/DDBJ databases">
        <title>Sequencing the genomes of 1000 actinobacteria strains.</title>
        <authorList>
            <person name="Klenk H.-P."/>
        </authorList>
    </citation>
    <scope>NUCLEOTIDE SEQUENCE</scope>
    <source>
        <strain evidence="2">DSM 10695</strain>
    </source>
</reference>
<dbReference type="RefSeq" id="WP_320657783.1">
    <property type="nucleotide sequence ID" value="NZ_JACHMK010000001.1"/>
</dbReference>
<protein>
    <submittedName>
        <fullName evidence="2">Uncharacterized protein</fullName>
    </submittedName>
</protein>
<name>A0A923E122_9ACTO</name>
<evidence type="ECO:0000313" key="2">
    <source>
        <dbReference type="EMBL" id="MBB6333988.1"/>
    </source>
</evidence>
<evidence type="ECO:0000256" key="1">
    <source>
        <dbReference type="SAM" id="MobiDB-lite"/>
    </source>
</evidence>
<dbReference type="Proteomes" id="UP000617426">
    <property type="component" value="Unassembled WGS sequence"/>
</dbReference>
<feature type="compositionally biased region" description="Gly residues" evidence="1">
    <location>
        <begin position="1"/>
        <end position="10"/>
    </location>
</feature>
<evidence type="ECO:0000313" key="3">
    <source>
        <dbReference type="Proteomes" id="UP000617426"/>
    </source>
</evidence>
<organism evidence="2 3">
    <name type="scientific">Schaalia hyovaginalis</name>
    <dbReference type="NCBI Taxonomy" id="29316"/>
    <lineage>
        <taxon>Bacteria</taxon>
        <taxon>Bacillati</taxon>
        <taxon>Actinomycetota</taxon>
        <taxon>Actinomycetes</taxon>
        <taxon>Actinomycetales</taxon>
        <taxon>Actinomycetaceae</taxon>
        <taxon>Schaalia</taxon>
    </lineage>
</organism>